<dbReference type="InterPro" id="IPR036291">
    <property type="entry name" value="NAD(P)-bd_dom_sf"/>
</dbReference>
<dbReference type="Pfam" id="PF08240">
    <property type="entry name" value="ADH_N"/>
    <property type="match status" value="1"/>
</dbReference>
<gene>
    <name evidence="5" type="ORF">LCGC14_0731150</name>
</gene>
<organism evidence="5">
    <name type="scientific">marine sediment metagenome</name>
    <dbReference type="NCBI Taxonomy" id="412755"/>
    <lineage>
        <taxon>unclassified sequences</taxon>
        <taxon>metagenomes</taxon>
        <taxon>ecological metagenomes</taxon>
    </lineage>
</organism>
<dbReference type="AlphaFoldDB" id="A0A0F9TGS7"/>
<dbReference type="GO" id="GO:0016491">
    <property type="term" value="F:oxidoreductase activity"/>
    <property type="evidence" value="ECO:0007669"/>
    <property type="project" value="UniProtKB-KW"/>
</dbReference>
<dbReference type="PROSITE" id="PS00059">
    <property type="entry name" value="ADH_ZINC"/>
    <property type="match status" value="1"/>
</dbReference>
<evidence type="ECO:0000259" key="4">
    <source>
        <dbReference type="SMART" id="SM00829"/>
    </source>
</evidence>
<dbReference type="InterPro" id="IPR050129">
    <property type="entry name" value="Zn_alcohol_dh"/>
</dbReference>
<dbReference type="Gene3D" id="3.90.180.10">
    <property type="entry name" value="Medium-chain alcohol dehydrogenases, catalytic domain"/>
    <property type="match status" value="2"/>
</dbReference>
<dbReference type="InterPro" id="IPR002328">
    <property type="entry name" value="ADH_Zn_CS"/>
</dbReference>
<keyword evidence="1" id="KW-0479">Metal-binding</keyword>
<evidence type="ECO:0000256" key="2">
    <source>
        <dbReference type="ARBA" id="ARBA00022833"/>
    </source>
</evidence>
<protein>
    <recommendedName>
        <fullName evidence="4">Enoyl reductase (ER) domain-containing protein</fullName>
    </recommendedName>
</protein>
<reference evidence="5" key="1">
    <citation type="journal article" date="2015" name="Nature">
        <title>Complex archaea that bridge the gap between prokaryotes and eukaryotes.</title>
        <authorList>
            <person name="Spang A."/>
            <person name="Saw J.H."/>
            <person name="Jorgensen S.L."/>
            <person name="Zaremba-Niedzwiedzka K."/>
            <person name="Martijn J."/>
            <person name="Lind A.E."/>
            <person name="van Eijk R."/>
            <person name="Schleper C."/>
            <person name="Guy L."/>
            <person name="Ettema T.J."/>
        </authorList>
    </citation>
    <scope>NUCLEOTIDE SEQUENCE</scope>
</reference>
<dbReference type="Pfam" id="PF00107">
    <property type="entry name" value="ADH_zinc_N"/>
    <property type="match status" value="1"/>
</dbReference>
<comment type="caution">
    <text evidence="5">The sequence shown here is derived from an EMBL/GenBank/DDBJ whole genome shotgun (WGS) entry which is preliminary data.</text>
</comment>
<evidence type="ECO:0000256" key="1">
    <source>
        <dbReference type="ARBA" id="ARBA00022723"/>
    </source>
</evidence>
<keyword evidence="2" id="KW-0862">Zinc</keyword>
<keyword evidence="3" id="KW-0560">Oxidoreductase</keyword>
<dbReference type="PANTHER" id="PTHR43401:SF2">
    <property type="entry name" value="L-THREONINE 3-DEHYDROGENASE"/>
    <property type="match status" value="1"/>
</dbReference>
<dbReference type="InterPro" id="IPR020843">
    <property type="entry name" value="ER"/>
</dbReference>
<dbReference type="SUPFAM" id="SSF51735">
    <property type="entry name" value="NAD(P)-binding Rossmann-fold domains"/>
    <property type="match status" value="1"/>
</dbReference>
<evidence type="ECO:0000313" key="5">
    <source>
        <dbReference type="EMBL" id="KKN40658.1"/>
    </source>
</evidence>
<dbReference type="InterPro" id="IPR011032">
    <property type="entry name" value="GroES-like_sf"/>
</dbReference>
<dbReference type="InterPro" id="IPR013149">
    <property type="entry name" value="ADH-like_C"/>
</dbReference>
<dbReference type="PANTHER" id="PTHR43401">
    <property type="entry name" value="L-THREONINE 3-DEHYDROGENASE"/>
    <property type="match status" value="1"/>
</dbReference>
<evidence type="ECO:0000256" key="3">
    <source>
        <dbReference type="ARBA" id="ARBA00023002"/>
    </source>
</evidence>
<dbReference type="SMART" id="SM00829">
    <property type="entry name" value="PKS_ER"/>
    <property type="match status" value="1"/>
</dbReference>
<dbReference type="Gene3D" id="3.40.50.720">
    <property type="entry name" value="NAD(P)-binding Rossmann-like Domain"/>
    <property type="match status" value="1"/>
</dbReference>
<dbReference type="GO" id="GO:0008270">
    <property type="term" value="F:zinc ion binding"/>
    <property type="evidence" value="ECO:0007669"/>
    <property type="project" value="InterPro"/>
</dbReference>
<dbReference type="InterPro" id="IPR013154">
    <property type="entry name" value="ADH-like_N"/>
</dbReference>
<proteinExistence type="predicted"/>
<sequence length="329" mass="36255">MKAAVLEGLKKLVVKEVEEPRCENDQVKIKVHKAAICNFSDLEVYEGTSPVMEALGYPHVFGHENSGEIVEVGKNIEGFSIGDRIAFYYKGTGAFAEYNILTPSKLAIAKLDENVSYDEGAILEIAGGGAMRNVYGSGIKLGDNILTMGVGPAGLFAGMCAKLSGAKSWIALDLYDFRLHKALELGATAVFNILKMSQKEIIDAIHEQVGEIDIVFETMGEDRSPDKSGLDFAVNIVKFGGNIRLFTYSGERYKFFPGEVQTKGVNLVGRKPSLERTRKLINLAQKWVAEDRYPIKRLITHHIGLDDIEEALKLIKEKSDKVLKVVVDI</sequence>
<feature type="domain" description="Enoyl reductase (ER)" evidence="4">
    <location>
        <begin position="8"/>
        <end position="327"/>
    </location>
</feature>
<dbReference type="SUPFAM" id="SSF50129">
    <property type="entry name" value="GroES-like"/>
    <property type="match status" value="1"/>
</dbReference>
<accession>A0A0F9TGS7</accession>
<dbReference type="EMBL" id="LAZR01001691">
    <property type="protein sequence ID" value="KKN40658.1"/>
    <property type="molecule type" value="Genomic_DNA"/>
</dbReference>
<name>A0A0F9TGS7_9ZZZZ</name>